<dbReference type="EMBL" id="CP015961">
    <property type="protein sequence ID" value="ANI92378.1"/>
    <property type="molecule type" value="Genomic_DNA"/>
</dbReference>
<keyword evidence="1" id="KW-1133">Transmembrane helix</keyword>
<keyword evidence="1" id="KW-0812">Transmembrane</keyword>
<dbReference type="AlphaFoldDB" id="A0A173LLI9"/>
<sequence length="142" mass="15101">MESLLLPTQISIASAAGMLLLGMVLGIWKFFGMVNSENGLAHPYVDIAHRAALMYAAATLILVPLAQFNEWSTVANTIAVSVVVFLFVANIVNYAFHGWKEDTTNQVHPVTPLVIGGIVAIIVGEIGGVGFLLAGFLDTQFG</sequence>
<keyword evidence="3" id="KW-1185">Reference proteome</keyword>
<dbReference type="KEGG" id="dtm:BJL86_1601"/>
<feature type="transmembrane region" description="Helical" evidence="1">
    <location>
        <begin position="113"/>
        <end position="137"/>
    </location>
</feature>
<feature type="transmembrane region" description="Helical" evidence="1">
    <location>
        <begin position="52"/>
        <end position="68"/>
    </location>
</feature>
<accession>A0A173LLI9</accession>
<evidence type="ECO:0008006" key="4">
    <source>
        <dbReference type="Google" id="ProtNLM"/>
    </source>
</evidence>
<reference evidence="2 3" key="1">
    <citation type="submission" date="2016-06" db="EMBL/GenBank/DDBJ databases">
        <title>Complete genome sequence of a saline-alkali tolerant type strain Dietzia timorensis ID05-A0528T.</title>
        <authorList>
            <person name="Wu X."/>
        </authorList>
    </citation>
    <scope>NUCLEOTIDE SEQUENCE [LARGE SCALE GENOMIC DNA]</scope>
    <source>
        <strain evidence="2 3">ID05-A0528</strain>
    </source>
</reference>
<gene>
    <name evidence="2" type="ORF">BJL86_1601</name>
</gene>
<evidence type="ECO:0000313" key="3">
    <source>
        <dbReference type="Proteomes" id="UP000186104"/>
    </source>
</evidence>
<protein>
    <recommendedName>
        <fullName evidence="4">Integral membrane protein</fullName>
    </recommendedName>
</protein>
<proteinExistence type="predicted"/>
<feature type="transmembrane region" description="Helical" evidence="1">
    <location>
        <begin position="74"/>
        <end position="92"/>
    </location>
</feature>
<name>A0A173LLI9_9ACTN</name>
<dbReference type="STRING" id="499555.BJL86_1601"/>
<evidence type="ECO:0000256" key="1">
    <source>
        <dbReference type="SAM" id="Phobius"/>
    </source>
</evidence>
<evidence type="ECO:0000313" key="2">
    <source>
        <dbReference type="EMBL" id="ANI92378.1"/>
    </source>
</evidence>
<dbReference type="RefSeq" id="WP_067471240.1">
    <property type="nucleotide sequence ID" value="NZ_CP015961.1"/>
</dbReference>
<dbReference type="OrthoDB" id="345818at2"/>
<keyword evidence="1" id="KW-0472">Membrane</keyword>
<feature type="transmembrane region" description="Helical" evidence="1">
    <location>
        <begin position="12"/>
        <end position="31"/>
    </location>
</feature>
<organism evidence="2 3">
    <name type="scientific">Dietzia timorensis</name>
    <dbReference type="NCBI Taxonomy" id="499555"/>
    <lineage>
        <taxon>Bacteria</taxon>
        <taxon>Bacillati</taxon>
        <taxon>Actinomycetota</taxon>
        <taxon>Actinomycetes</taxon>
        <taxon>Mycobacteriales</taxon>
        <taxon>Dietziaceae</taxon>
        <taxon>Dietzia</taxon>
    </lineage>
</organism>
<dbReference type="Proteomes" id="UP000186104">
    <property type="component" value="Chromosome"/>
</dbReference>